<evidence type="ECO:0000313" key="2">
    <source>
        <dbReference type="Proteomes" id="UP000028487"/>
    </source>
</evidence>
<reference evidence="1" key="1">
    <citation type="submission" date="2013-07" db="EMBL/GenBank/DDBJ databases">
        <title>Sub-species coevolution in mutualistic symbiosis.</title>
        <authorList>
            <person name="Murfin K."/>
            <person name="Klassen J."/>
            <person name="Lee M."/>
            <person name="Forst S."/>
            <person name="Stock P."/>
            <person name="Goodrich-Blair H."/>
        </authorList>
    </citation>
    <scope>NUCLEOTIDE SEQUENCE [LARGE SCALE GENOMIC DNA]</scope>
    <source>
        <strain evidence="1">Feltiae Moldova</strain>
    </source>
</reference>
<dbReference type="EMBL" id="CBSV010000181">
    <property type="protein sequence ID" value="CDH02398.1"/>
    <property type="molecule type" value="Genomic_DNA"/>
</dbReference>
<protein>
    <submittedName>
        <fullName evidence="1">Uncharacterized protein</fullName>
    </submittedName>
</protein>
<sequence>MGKSVPKFLGIKPIYHIVKGVVTGDAIGKIQKLPKPIFLGFTVFFNRIETFATADHGTNRNG</sequence>
<dbReference type="AlphaFoldDB" id="A0A077NVL0"/>
<proteinExistence type="predicted"/>
<comment type="caution">
    <text evidence="1">The sequence shown here is derived from an EMBL/GenBank/DDBJ whole genome shotgun (WGS) entry which is preliminary data.</text>
</comment>
<dbReference type="HOGENOM" id="CLU_2903306_0_0_6"/>
<organism evidence="1 2">
    <name type="scientific">Xenorhabdus bovienii str. feltiae Moldova</name>
    <dbReference type="NCBI Taxonomy" id="1398200"/>
    <lineage>
        <taxon>Bacteria</taxon>
        <taxon>Pseudomonadati</taxon>
        <taxon>Pseudomonadota</taxon>
        <taxon>Gammaproteobacteria</taxon>
        <taxon>Enterobacterales</taxon>
        <taxon>Morganellaceae</taxon>
        <taxon>Xenorhabdus</taxon>
    </lineage>
</organism>
<gene>
    <name evidence="1" type="ORF">XBFM1_2610003</name>
</gene>
<dbReference type="Proteomes" id="UP000028487">
    <property type="component" value="Unassembled WGS sequence"/>
</dbReference>
<evidence type="ECO:0000313" key="1">
    <source>
        <dbReference type="EMBL" id="CDH02398.1"/>
    </source>
</evidence>
<name>A0A077NVL0_XENBV</name>
<accession>A0A077NVL0</accession>